<dbReference type="InterPro" id="IPR020568">
    <property type="entry name" value="Ribosomal_Su5_D2-typ_SF"/>
</dbReference>
<dbReference type="PANTHER" id="PTHR43527">
    <property type="entry name" value="4-DIPHOSPHOCYTIDYL-2-C-METHYL-D-ERYTHRITOL KINASE, CHLOROPLASTIC"/>
    <property type="match status" value="1"/>
</dbReference>
<reference evidence="13" key="1">
    <citation type="journal article" date="2019" name="Int. J. Syst. Evol. Microbiol.">
        <title>The Global Catalogue of Microorganisms (GCM) 10K type strain sequencing project: providing services to taxonomists for standard genome sequencing and annotation.</title>
        <authorList>
            <consortium name="The Broad Institute Genomics Platform"/>
            <consortium name="The Broad Institute Genome Sequencing Center for Infectious Disease"/>
            <person name="Wu L."/>
            <person name="Ma J."/>
        </authorList>
    </citation>
    <scope>NUCLEOTIDE SEQUENCE [LARGE SCALE GENOMIC DNA]</scope>
    <source>
        <strain evidence="13">JCM 18952</strain>
    </source>
</reference>
<dbReference type="SUPFAM" id="SSF55060">
    <property type="entry name" value="GHMP Kinase, C-terminal domain"/>
    <property type="match status" value="1"/>
</dbReference>
<dbReference type="InterPro" id="IPR013750">
    <property type="entry name" value="GHMP_kinase_C_dom"/>
</dbReference>
<accession>A0ABP9TLP9</accession>
<evidence type="ECO:0000256" key="9">
    <source>
        <dbReference type="HAMAP-Rule" id="MF_00061"/>
    </source>
</evidence>
<keyword evidence="7 9" id="KW-0067">ATP-binding</keyword>
<dbReference type="PANTHER" id="PTHR43527:SF2">
    <property type="entry name" value="4-DIPHOSPHOCYTIDYL-2-C-METHYL-D-ERYTHRITOL KINASE, CHLOROPLASTIC"/>
    <property type="match status" value="1"/>
</dbReference>
<dbReference type="Gene3D" id="3.30.230.10">
    <property type="match status" value="1"/>
</dbReference>
<evidence type="ECO:0000256" key="5">
    <source>
        <dbReference type="ARBA" id="ARBA00022741"/>
    </source>
</evidence>
<dbReference type="Proteomes" id="UP001501257">
    <property type="component" value="Unassembled WGS sequence"/>
</dbReference>
<feature type="binding site" evidence="9">
    <location>
        <begin position="104"/>
        <end position="114"/>
    </location>
    <ligand>
        <name>ATP</name>
        <dbReference type="ChEBI" id="CHEBI:30616"/>
    </ligand>
</feature>
<dbReference type="EMBL" id="BAABLK010000033">
    <property type="protein sequence ID" value="GAA5227759.1"/>
    <property type="molecule type" value="Genomic_DNA"/>
</dbReference>
<comment type="caution">
    <text evidence="12">The sequence shown here is derived from an EMBL/GenBank/DDBJ whole genome shotgun (WGS) entry which is preliminary data.</text>
</comment>
<dbReference type="InterPro" id="IPR036554">
    <property type="entry name" value="GHMP_kinase_C_sf"/>
</dbReference>
<proteinExistence type="inferred from homology"/>
<dbReference type="NCBIfam" id="TIGR00154">
    <property type="entry name" value="ispE"/>
    <property type="match status" value="1"/>
</dbReference>
<evidence type="ECO:0000256" key="6">
    <source>
        <dbReference type="ARBA" id="ARBA00022777"/>
    </source>
</evidence>
<keyword evidence="4 9" id="KW-0808">Transferase</keyword>
<evidence type="ECO:0000256" key="3">
    <source>
        <dbReference type="ARBA" id="ARBA00017473"/>
    </source>
</evidence>
<keyword evidence="9" id="KW-0414">Isoprene biosynthesis</keyword>
<feature type="domain" description="GHMP kinase N-terminal" evidence="10">
    <location>
        <begin position="76"/>
        <end position="154"/>
    </location>
</feature>
<keyword evidence="6 9" id="KW-0418">Kinase</keyword>
<evidence type="ECO:0000313" key="13">
    <source>
        <dbReference type="Proteomes" id="UP001501257"/>
    </source>
</evidence>
<dbReference type="Pfam" id="PF00288">
    <property type="entry name" value="GHMP_kinases_N"/>
    <property type="match status" value="1"/>
</dbReference>
<comment type="pathway">
    <text evidence="9">Isoprenoid biosynthesis; isopentenyl diphosphate biosynthesis via DXP pathway; isopentenyl diphosphate from 1-deoxy-D-xylulose 5-phosphate: step 3/6.</text>
</comment>
<dbReference type="EC" id="2.7.1.148" evidence="2 9"/>
<keyword evidence="13" id="KW-1185">Reference proteome</keyword>
<name>A0ABP9TLP9_9MICC</name>
<evidence type="ECO:0000256" key="1">
    <source>
        <dbReference type="ARBA" id="ARBA00009684"/>
    </source>
</evidence>
<dbReference type="Gene3D" id="3.30.70.890">
    <property type="entry name" value="GHMP kinase, C-terminal domain"/>
    <property type="match status" value="1"/>
</dbReference>
<evidence type="ECO:0000256" key="4">
    <source>
        <dbReference type="ARBA" id="ARBA00022679"/>
    </source>
</evidence>
<gene>
    <name evidence="9" type="primary">ispE</name>
    <name evidence="12" type="ORF">GCM10025778_22920</name>
</gene>
<evidence type="ECO:0000256" key="7">
    <source>
        <dbReference type="ARBA" id="ARBA00022840"/>
    </source>
</evidence>
<feature type="active site" evidence="9">
    <location>
        <position position="146"/>
    </location>
</feature>
<protein>
    <recommendedName>
        <fullName evidence="3 9">4-diphosphocytidyl-2-C-methyl-D-erythritol kinase</fullName>
        <shortName evidence="9">CMK</shortName>
        <ecNumber evidence="2 9">2.7.1.148</ecNumber>
    </recommendedName>
    <alternativeName>
        <fullName evidence="8 9">4-(cytidine-5'-diphospho)-2-C-methyl-D-erythritol kinase</fullName>
    </alternativeName>
</protein>
<comment type="similarity">
    <text evidence="1 9">Belongs to the GHMP kinase family. IspE subfamily.</text>
</comment>
<evidence type="ECO:0000313" key="12">
    <source>
        <dbReference type="EMBL" id="GAA5227759.1"/>
    </source>
</evidence>
<comment type="catalytic activity">
    <reaction evidence="9">
        <text>4-CDP-2-C-methyl-D-erythritol + ATP = 4-CDP-2-C-methyl-D-erythritol 2-phosphate + ADP + H(+)</text>
        <dbReference type="Rhea" id="RHEA:18437"/>
        <dbReference type="ChEBI" id="CHEBI:15378"/>
        <dbReference type="ChEBI" id="CHEBI:30616"/>
        <dbReference type="ChEBI" id="CHEBI:57823"/>
        <dbReference type="ChEBI" id="CHEBI:57919"/>
        <dbReference type="ChEBI" id="CHEBI:456216"/>
        <dbReference type="EC" id="2.7.1.148"/>
    </reaction>
</comment>
<feature type="active site" evidence="9">
    <location>
        <position position="12"/>
    </location>
</feature>
<evidence type="ECO:0000256" key="2">
    <source>
        <dbReference type="ARBA" id="ARBA00012052"/>
    </source>
</evidence>
<dbReference type="InterPro" id="IPR006204">
    <property type="entry name" value="GHMP_kinase_N_dom"/>
</dbReference>
<dbReference type="NCBIfam" id="NF002870">
    <property type="entry name" value="PRK03188.1"/>
    <property type="match status" value="1"/>
</dbReference>
<dbReference type="SUPFAM" id="SSF54211">
    <property type="entry name" value="Ribosomal protein S5 domain 2-like"/>
    <property type="match status" value="1"/>
</dbReference>
<dbReference type="Pfam" id="PF08544">
    <property type="entry name" value="GHMP_kinases_C"/>
    <property type="match status" value="1"/>
</dbReference>
<sequence>MTQSVVARAPGKINCYFKVGPPRADGYHSVASLYMAVSLYEDVSATARTDQEIHVSLHPDSTAVSDPESFPLGPENLVVKAATMLREYTGHYAGVDLCITKRVPIAGGMGGGSADAAATLVACNALWGTGLTREELSRLGARLGADVPFAMHGGAAVGLGVGDELAPLLLRTRTDWVLVPASYGLSTPRVYGMLDRLRANEEVSTPTEVDPAMIGALLDGELETLAPLLVNDMTRAALALAPELGVVRDLGEAAGALHALVSGSGPTLALLARNQDHSAQIITQLSDEAGVATLPVHGPVPGASILPAVIISPQL</sequence>
<evidence type="ECO:0000259" key="10">
    <source>
        <dbReference type="Pfam" id="PF00288"/>
    </source>
</evidence>
<dbReference type="InterPro" id="IPR014721">
    <property type="entry name" value="Ribsml_uS5_D2-typ_fold_subgr"/>
</dbReference>
<organism evidence="12 13">
    <name type="scientific">Paeniglutamicibacter antarcticus</name>
    <dbReference type="NCBI Taxonomy" id="494023"/>
    <lineage>
        <taxon>Bacteria</taxon>
        <taxon>Bacillati</taxon>
        <taxon>Actinomycetota</taxon>
        <taxon>Actinomycetes</taxon>
        <taxon>Micrococcales</taxon>
        <taxon>Micrococcaceae</taxon>
        <taxon>Paeniglutamicibacter</taxon>
    </lineage>
</organism>
<evidence type="ECO:0000259" key="11">
    <source>
        <dbReference type="Pfam" id="PF08544"/>
    </source>
</evidence>
<comment type="function">
    <text evidence="9">Catalyzes the phosphorylation of the position 2 hydroxy group of 4-diphosphocytidyl-2C-methyl-D-erythritol.</text>
</comment>
<dbReference type="HAMAP" id="MF_00061">
    <property type="entry name" value="IspE"/>
    <property type="match status" value="1"/>
</dbReference>
<dbReference type="PIRSF" id="PIRSF010376">
    <property type="entry name" value="IspE"/>
    <property type="match status" value="1"/>
</dbReference>
<feature type="domain" description="GHMP kinase C-terminal" evidence="11">
    <location>
        <begin position="213"/>
        <end position="287"/>
    </location>
</feature>
<evidence type="ECO:0000256" key="8">
    <source>
        <dbReference type="ARBA" id="ARBA00032554"/>
    </source>
</evidence>
<keyword evidence="5 9" id="KW-0547">Nucleotide-binding</keyword>
<dbReference type="InterPro" id="IPR004424">
    <property type="entry name" value="IspE"/>
</dbReference>
<dbReference type="RefSeq" id="WP_210101702.1">
    <property type="nucleotide sequence ID" value="NZ_BAABLK010000033.1"/>
</dbReference>
<dbReference type="GO" id="GO:0016301">
    <property type="term" value="F:kinase activity"/>
    <property type="evidence" value="ECO:0007669"/>
    <property type="project" value="UniProtKB-KW"/>
</dbReference>